<evidence type="ECO:0000313" key="3">
    <source>
        <dbReference type="Proteomes" id="UP000266552"/>
    </source>
</evidence>
<protein>
    <recommendedName>
        <fullName evidence="1">BIG2 domain-containing protein</fullName>
    </recommendedName>
</protein>
<dbReference type="KEGG" id="plw:D5F53_03550"/>
<dbReference type="InterPro" id="IPR008964">
    <property type="entry name" value="Invasin/intimin_cell_adhesion"/>
</dbReference>
<dbReference type="EMBL" id="CP032412">
    <property type="protein sequence ID" value="AYB42409.1"/>
    <property type="molecule type" value="Genomic_DNA"/>
</dbReference>
<feature type="domain" description="BIG2" evidence="1">
    <location>
        <begin position="101"/>
        <end position="183"/>
    </location>
</feature>
<organism evidence="2 3">
    <name type="scientific">Paenibacillus lautus</name>
    <name type="common">Bacillus lautus</name>
    <dbReference type="NCBI Taxonomy" id="1401"/>
    <lineage>
        <taxon>Bacteria</taxon>
        <taxon>Bacillati</taxon>
        <taxon>Bacillota</taxon>
        <taxon>Bacilli</taxon>
        <taxon>Bacillales</taxon>
        <taxon>Paenibacillaceae</taxon>
        <taxon>Paenibacillus</taxon>
    </lineage>
</organism>
<dbReference type="Proteomes" id="UP000266552">
    <property type="component" value="Chromosome"/>
</dbReference>
<feature type="domain" description="BIG2" evidence="1">
    <location>
        <begin position="8"/>
        <end position="89"/>
    </location>
</feature>
<accession>A0A385TFH7</accession>
<evidence type="ECO:0000313" key="2">
    <source>
        <dbReference type="EMBL" id="AYB42409.1"/>
    </source>
</evidence>
<dbReference type="InterPro" id="IPR003343">
    <property type="entry name" value="Big_2"/>
</dbReference>
<dbReference type="SMART" id="SM00635">
    <property type="entry name" value="BID_2"/>
    <property type="match status" value="2"/>
</dbReference>
<evidence type="ECO:0000259" key="1">
    <source>
        <dbReference type="SMART" id="SM00635"/>
    </source>
</evidence>
<name>A0A385TFH7_PAELA</name>
<reference evidence="2 3" key="1">
    <citation type="submission" date="2018-09" db="EMBL/GenBank/DDBJ databases">
        <title>Genome Sequence of Paenibacillus lautus Strain E7593-69, Azo Dye-Degrading Bacteria, Isolated from Commercial Tattoo Inks.</title>
        <authorList>
            <person name="Nho S.W."/>
            <person name="Kim S.-J."/>
            <person name="Kweon O."/>
            <person name="Cerniglia C.E."/>
        </authorList>
    </citation>
    <scope>NUCLEOTIDE SEQUENCE [LARGE SCALE GENOMIC DNA]</scope>
    <source>
        <strain evidence="2 3">E7593-69</strain>
    </source>
</reference>
<gene>
    <name evidence="2" type="ORF">D5F53_03550</name>
</gene>
<dbReference type="Gene3D" id="2.60.40.1080">
    <property type="match status" value="2"/>
</dbReference>
<sequence length="186" mass="20164">MENGPTVSLTGITFTEKEKKLKAGTNVSTVLQAVYSDGTHSDLSSPAVYVSADSALVEIDALGRVTGHTPGDTYVEAVYEGFTTRLNVTVLLEDTDEFDPVDGYLKLDSYEYSLSEGSKLDLKVLLLDYSTQQEIDITRQTTFTSDHSDIAEVDEAGNLIGHKPGITQIYAQYKGSVTSANVLVVR</sequence>
<dbReference type="SUPFAM" id="SSF49373">
    <property type="entry name" value="Invasin/intimin cell-adhesion fragments"/>
    <property type="match status" value="2"/>
</dbReference>
<proteinExistence type="predicted"/>
<keyword evidence="3" id="KW-1185">Reference proteome</keyword>
<dbReference type="Pfam" id="PF02368">
    <property type="entry name" value="Big_2"/>
    <property type="match status" value="1"/>
</dbReference>
<dbReference type="AlphaFoldDB" id="A0A385TFH7"/>